<reference evidence="2" key="1">
    <citation type="journal article" date="2021" name="Science">
        <title>Hunting the eagle killer: A cyanobacterial neurotoxin causes vacuolar myelinopathy.</title>
        <authorList>
            <person name="Breinlinger S."/>
            <person name="Phillips T.J."/>
            <person name="Haram B.N."/>
            <person name="Mares J."/>
            <person name="Martinez Yerena J.A."/>
            <person name="Hrouzek P."/>
            <person name="Sobotka R."/>
            <person name="Henderson W.M."/>
            <person name="Schmieder P."/>
            <person name="Williams S.M."/>
            <person name="Lauderdale J.D."/>
            <person name="Wilde H.D."/>
            <person name="Gerrin W."/>
            <person name="Kust A."/>
            <person name="Washington J.W."/>
            <person name="Wagner C."/>
            <person name="Geier B."/>
            <person name="Liebeke M."/>
            <person name="Enke H."/>
            <person name="Niedermeyer T.H.J."/>
            <person name="Wilde S.B."/>
        </authorList>
    </citation>
    <scope>NUCLEOTIDE SEQUENCE [LARGE SCALE GENOMIC DNA]</scope>
    <source>
        <strain evidence="2">Thurmond2011</strain>
    </source>
</reference>
<dbReference type="EMBL" id="JAALHA020000001">
    <property type="protein sequence ID" value="MDR9893920.1"/>
    <property type="molecule type" value="Genomic_DNA"/>
</dbReference>
<evidence type="ECO:0000313" key="1">
    <source>
        <dbReference type="EMBL" id="MDR9893920.1"/>
    </source>
</evidence>
<accession>A0AAP5I3D4</accession>
<dbReference type="RefSeq" id="WP_208341252.1">
    <property type="nucleotide sequence ID" value="NZ_CAWQFN010000835.1"/>
</dbReference>
<dbReference type="Proteomes" id="UP000667802">
    <property type="component" value="Unassembled WGS sequence"/>
</dbReference>
<sequence>MLTKKHADSFRRFIGYNLREIYSKLLFNFILYKSRPLTVSHKSAIVFAPHQDDETFGCGGTIALKCASGIPVKVVFLTDGKHSKPDSIQPEEIVNIRQKEAVNALKTLGMTPSEIHFLGHADGTLKHLSNEQRQQIIKQLAELLKSFRPQEVYVPHHHDKHPDHEATYNLVHDAIASSDTELQILQYPIWMLWQNPLSFHLNLQDISSSYRISIASVQNQKKQAIASYRSQITTLPPGLLNRFSSQFEIFIRS</sequence>
<name>A0AAP5I3D4_9CYAN</name>
<dbReference type="AlphaFoldDB" id="A0AAP5I3D4"/>
<evidence type="ECO:0000313" key="2">
    <source>
        <dbReference type="Proteomes" id="UP000667802"/>
    </source>
</evidence>
<protein>
    <submittedName>
        <fullName evidence="1">PIG-L family deacetylase</fullName>
    </submittedName>
</protein>
<proteinExistence type="predicted"/>
<dbReference type="InterPro" id="IPR024078">
    <property type="entry name" value="LmbE-like_dom_sf"/>
</dbReference>
<dbReference type="GO" id="GO:0016811">
    <property type="term" value="F:hydrolase activity, acting on carbon-nitrogen (but not peptide) bonds, in linear amides"/>
    <property type="evidence" value="ECO:0007669"/>
    <property type="project" value="TreeGrafter"/>
</dbReference>
<dbReference type="PANTHER" id="PTHR12993:SF29">
    <property type="entry name" value="BLR3841 PROTEIN"/>
    <property type="match status" value="1"/>
</dbReference>
<dbReference type="InterPro" id="IPR003737">
    <property type="entry name" value="GlcNAc_PI_deacetylase-related"/>
</dbReference>
<dbReference type="Pfam" id="PF02585">
    <property type="entry name" value="PIG-L"/>
    <property type="match status" value="1"/>
</dbReference>
<keyword evidence="2" id="KW-1185">Reference proteome</keyword>
<dbReference type="Gene3D" id="3.40.50.10320">
    <property type="entry name" value="LmbE-like"/>
    <property type="match status" value="1"/>
</dbReference>
<dbReference type="SUPFAM" id="SSF102588">
    <property type="entry name" value="LmbE-like"/>
    <property type="match status" value="1"/>
</dbReference>
<dbReference type="PANTHER" id="PTHR12993">
    <property type="entry name" value="N-ACETYLGLUCOSAMINYL-PHOSPHATIDYLINOSITOL DE-N-ACETYLASE-RELATED"/>
    <property type="match status" value="1"/>
</dbReference>
<comment type="caution">
    <text evidence="1">The sequence shown here is derived from an EMBL/GenBank/DDBJ whole genome shotgun (WGS) entry which is preliminary data.</text>
</comment>
<organism evidence="1 2">
    <name type="scientific">Aetokthonos hydrillicola Thurmond2011</name>
    <dbReference type="NCBI Taxonomy" id="2712845"/>
    <lineage>
        <taxon>Bacteria</taxon>
        <taxon>Bacillati</taxon>
        <taxon>Cyanobacteriota</taxon>
        <taxon>Cyanophyceae</taxon>
        <taxon>Nostocales</taxon>
        <taxon>Hapalosiphonaceae</taxon>
        <taxon>Aetokthonos</taxon>
    </lineage>
</organism>
<gene>
    <name evidence="1" type="ORF">G7B40_004940</name>
</gene>